<name>A8LJD2_DINSH</name>
<dbReference type="AlphaFoldDB" id="A8LJD2"/>
<gene>
    <name evidence="1" type="ordered locus">Dshi_1412</name>
</gene>
<protein>
    <submittedName>
        <fullName evidence="1">Uncharacterized protein</fullName>
    </submittedName>
</protein>
<dbReference type="STRING" id="398580.Dshi_1412"/>
<dbReference type="EMBL" id="CP000830">
    <property type="protein sequence ID" value="ABV93154.1"/>
    <property type="molecule type" value="Genomic_DNA"/>
</dbReference>
<accession>A8LJD2</accession>
<dbReference type="HOGENOM" id="CLU_2584122_0_0_5"/>
<dbReference type="KEGG" id="dsh:Dshi_1412"/>
<sequence length="80" mass="8870">MGRKSMTTDQTLTKVFSLLDRVQADPARGFACEAELARAVAELETMEVAVPASLHDLCARLRAERRAFEAQEDAFDNMPV</sequence>
<evidence type="ECO:0000313" key="2">
    <source>
        <dbReference type="Proteomes" id="UP000006833"/>
    </source>
</evidence>
<organism evidence="1 2">
    <name type="scientific">Dinoroseobacter shibae (strain DSM 16493 / NCIMB 14021 / DFL 12)</name>
    <dbReference type="NCBI Taxonomy" id="398580"/>
    <lineage>
        <taxon>Bacteria</taxon>
        <taxon>Pseudomonadati</taxon>
        <taxon>Pseudomonadota</taxon>
        <taxon>Alphaproteobacteria</taxon>
        <taxon>Rhodobacterales</taxon>
        <taxon>Roseobacteraceae</taxon>
        <taxon>Dinoroseobacter</taxon>
    </lineage>
</organism>
<keyword evidence="2" id="KW-1185">Reference proteome</keyword>
<evidence type="ECO:0000313" key="1">
    <source>
        <dbReference type="EMBL" id="ABV93154.1"/>
    </source>
</evidence>
<reference evidence="2" key="1">
    <citation type="journal article" date="2010" name="ISME J.">
        <title>The complete genome sequence of the algal symbiont Dinoroseobacter shibae: a hitchhiker's guide to life in the sea.</title>
        <authorList>
            <person name="Wagner-Dobler I."/>
            <person name="Ballhausen B."/>
            <person name="Berger M."/>
            <person name="Brinkhoff T."/>
            <person name="Buchholz I."/>
            <person name="Bunk B."/>
            <person name="Cypionka H."/>
            <person name="Daniel R."/>
            <person name="Drepper T."/>
            <person name="Gerdts G."/>
            <person name="Hahnke S."/>
            <person name="Han C."/>
            <person name="Jahn D."/>
            <person name="Kalhoefer D."/>
            <person name="Kiss H."/>
            <person name="Klenk H.P."/>
            <person name="Kyrpides N."/>
            <person name="Liebl W."/>
            <person name="Liesegang H."/>
            <person name="Meincke L."/>
            <person name="Pati A."/>
            <person name="Petersen J."/>
            <person name="Piekarski T."/>
            <person name="Pommerenke C."/>
            <person name="Pradella S."/>
            <person name="Pukall R."/>
            <person name="Rabus R."/>
            <person name="Stackebrandt E."/>
            <person name="Thole S."/>
            <person name="Thompson L."/>
            <person name="Tielen P."/>
            <person name="Tomasch J."/>
            <person name="von Jan M."/>
            <person name="Wanphrut N."/>
            <person name="Wichels A."/>
            <person name="Zech H."/>
            <person name="Simon M."/>
        </authorList>
    </citation>
    <scope>NUCLEOTIDE SEQUENCE [LARGE SCALE GENOMIC DNA]</scope>
    <source>
        <strain evidence="2">DSM 16493 / NCIMB 14021 / DFL 12</strain>
    </source>
</reference>
<dbReference type="Proteomes" id="UP000006833">
    <property type="component" value="Chromosome"/>
</dbReference>
<proteinExistence type="predicted"/>